<dbReference type="InterPro" id="IPR012337">
    <property type="entry name" value="RNaseH-like_sf"/>
</dbReference>
<gene>
    <name evidence="3" type="ORF">E3T49_14220</name>
</gene>
<dbReference type="Pfam" id="PF00665">
    <property type="entry name" value="rve"/>
    <property type="match status" value="1"/>
</dbReference>
<feature type="region of interest" description="Disordered" evidence="1">
    <location>
        <begin position="1"/>
        <end position="34"/>
    </location>
</feature>
<dbReference type="OrthoDB" id="52928at2"/>
<dbReference type="AlphaFoldDB" id="A0A4Y8JSE0"/>
<dbReference type="PANTHER" id="PTHR46889">
    <property type="entry name" value="TRANSPOSASE INSF FOR INSERTION SEQUENCE IS3B-RELATED"/>
    <property type="match status" value="1"/>
</dbReference>
<dbReference type="InterPro" id="IPR050900">
    <property type="entry name" value="Transposase_IS3/IS150/IS904"/>
</dbReference>
<dbReference type="NCBIfam" id="NF033516">
    <property type="entry name" value="transpos_IS3"/>
    <property type="match status" value="1"/>
</dbReference>
<evidence type="ECO:0000313" key="3">
    <source>
        <dbReference type="EMBL" id="TFD27038.1"/>
    </source>
</evidence>
<dbReference type="Proteomes" id="UP000297472">
    <property type="component" value="Unassembled WGS sequence"/>
</dbReference>
<dbReference type="GO" id="GO:0003676">
    <property type="term" value="F:nucleic acid binding"/>
    <property type="evidence" value="ECO:0007669"/>
    <property type="project" value="InterPro"/>
</dbReference>
<dbReference type="InterPro" id="IPR036397">
    <property type="entry name" value="RNaseH_sf"/>
</dbReference>
<evidence type="ECO:0000313" key="4">
    <source>
        <dbReference type="Proteomes" id="UP000297472"/>
    </source>
</evidence>
<name>A0A4Y8JSE0_9MICO</name>
<dbReference type="SUPFAM" id="SSF53098">
    <property type="entry name" value="Ribonuclease H-like"/>
    <property type="match status" value="1"/>
</dbReference>
<comment type="caution">
    <text evidence="3">The sequence shown here is derived from an EMBL/GenBank/DDBJ whole genome shotgun (WGS) entry which is preliminary data.</text>
</comment>
<reference evidence="3 4" key="1">
    <citation type="submission" date="2019-03" db="EMBL/GenBank/DDBJ databases">
        <title>Genomics of glacier-inhabiting Cryobacterium strains.</title>
        <authorList>
            <person name="Liu Q."/>
            <person name="Xin Y.-H."/>
        </authorList>
    </citation>
    <scope>NUCLEOTIDE SEQUENCE [LARGE SCALE GENOMIC DNA]</scope>
    <source>
        <strain evidence="3 4">TMT1-51</strain>
    </source>
</reference>
<sequence>MSSPSLIAVRDNSPVNNSSPGPRAGGPTPRRSFTPKQKLDHLAAYEDAISRNGGGAYLREQGIYSSQITEWRKLRDAGVLQGKKPGEKIGRLTPEQAEIARLRRQLDLTEQRLETTGVALEIMFKNARATRKSFEELAGRNTAHETVMTTYRDLTGHGIPTRTAAALVGLPRAPATRTPRTRIARPVSVPANRLDVLERARILAVVNSARFVELPPIQIYAQLLDEGVYLASISTIYRVLAENQQVKERRRLDRHPARAIPELVATAPGQVYTWDITKLPGPIKGKYFDAYVMIDIYSRYIVGVKVHPAESAVLAAEMMMETFSIHGTPQVVHADRGTSMTSKTVATLLSDLEVTKSHSRPRVSNDNPYSEAWFKTLKFAPVFPERFGSLGDARRFMDTFVEGYNHSHRHTGIGLNTPADVHYGLAAGKAAERAATLAAARARNPERFSTSCDPQILATPDAAWINKPAAQEEEPKLAA</sequence>
<dbReference type="InterPro" id="IPR001584">
    <property type="entry name" value="Integrase_cat-core"/>
</dbReference>
<feature type="compositionally biased region" description="Low complexity" evidence="1">
    <location>
        <begin position="18"/>
        <end position="32"/>
    </location>
</feature>
<dbReference type="PANTHER" id="PTHR46889:SF4">
    <property type="entry name" value="TRANSPOSASE INSO FOR INSERTION SEQUENCE ELEMENT IS911B-RELATED"/>
    <property type="match status" value="1"/>
</dbReference>
<organism evidence="3 4">
    <name type="scientific">Cryobacterium cryoconiti</name>
    <dbReference type="NCBI Taxonomy" id="1259239"/>
    <lineage>
        <taxon>Bacteria</taxon>
        <taxon>Bacillati</taxon>
        <taxon>Actinomycetota</taxon>
        <taxon>Actinomycetes</taxon>
        <taxon>Micrococcales</taxon>
        <taxon>Microbacteriaceae</taxon>
        <taxon>Cryobacterium</taxon>
    </lineage>
</organism>
<dbReference type="PROSITE" id="PS50994">
    <property type="entry name" value="INTEGRASE"/>
    <property type="match status" value="1"/>
</dbReference>
<accession>A0A4Y8JSE0</accession>
<dbReference type="EMBL" id="SOHA01000040">
    <property type="protein sequence ID" value="TFD27038.1"/>
    <property type="molecule type" value="Genomic_DNA"/>
</dbReference>
<dbReference type="InterPro" id="IPR048020">
    <property type="entry name" value="Transpos_IS3"/>
</dbReference>
<dbReference type="RefSeq" id="WP_134425565.1">
    <property type="nucleotide sequence ID" value="NZ_SOHA01000040.1"/>
</dbReference>
<keyword evidence="4" id="KW-1185">Reference proteome</keyword>
<protein>
    <submittedName>
        <fullName evidence="3">IS3 family transposase</fullName>
    </submittedName>
</protein>
<evidence type="ECO:0000256" key="1">
    <source>
        <dbReference type="SAM" id="MobiDB-lite"/>
    </source>
</evidence>
<proteinExistence type="predicted"/>
<dbReference type="GO" id="GO:0015074">
    <property type="term" value="P:DNA integration"/>
    <property type="evidence" value="ECO:0007669"/>
    <property type="project" value="InterPro"/>
</dbReference>
<feature type="domain" description="Integrase catalytic" evidence="2">
    <location>
        <begin position="264"/>
        <end position="426"/>
    </location>
</feature>
<evidence type="ECO:0000259" key="2">
    <source>
        <dbReference type="PROSITE" id="PS50994"/>
    </source>
</evidence>
<dbReference type="Gene3D" id="3.30.420.10">
    <property type="entry name" value="Ribonuclease H-like superfamily/Ribonuclease H"/>
    <property type="match status" value="1"/>
</dbReference>